<name>A0ABV8E077_9NOCA</name>
<dbReference type="SUPFAM" id="SSF54593">
    <property type="entry name" value="Glyoxalase/Bleomycin resistance protein/Dihydroxybiphenyl dioxygenase"/>
    <property type="match status" value="2"/>
</dbReference>
<feature type="domain" description="VOC" evidence="1">
    <location>
        <begin position="140"/>
        <end position="252"/>
    </location>
</feature>
<dbReference type="InterPro" id="IPR037523">
    <property type="entry name" value="VOC_core"/>
</dbReference>
<dbReference type="InterPro" id="IPR004360">
    <property type="entry name" value="Glyas_Fos-R_dOase_dom"/>
</dbReference>
<reference evidence="3" key="1">
    <citation type="journal article" date="2019" name="Int. J. Syst. Evol. Microbiol.">
        <title>The Global Catalogue of Microorganisms (GCM) 10K type strain sequencing project: providing services to taxonomists for standard genome sequencing and annotation.</title>
        <authorList>
            <consortium name="The Broad Institute Genomics Platform"/>
            <consortium name="The Broad Institute Genome Sequencing Center for Infectious Disease"/>
            <person name="Wu L."/>
            <person name="Ma J."/>
        </authorList>
    </citation>
    <scope>NUCLEOTIDE SEQUENCE [LARGE SCALE GENOMIC DNA]</scope>
    <source>
        <strain evidence="3">CGMCC 4.7330</strain>
    </source>
</reference>
<dbReference type="EMBL" id="JBHSAX010000022">
    <property type="protein sequence ID" value="MFC3965489.1"/>
    <property type="molecule type" value="Genomic_DNA"/>
</dbReference>
<feature type="domain" description="VOC" evidence="1">
    <location>
        <begin position="12"/>
        <end position="126"/>
    </location>
</feature>
<gene>
    <name evidence="2" type="ORF">ACFO0B_26160</name>
</gene>
<protein>
    <submittedName>
        <fullName evidence="2">VOC family protein</fullName>
    </submittedName>
</protein>
<dbReference type="Gene3D" id="3.10.180.10">
    <property type="entry name" value="2,3-Dihydroxybiphenyl 1,2-Dioxygenase, domain 1"/>
    <property type="match status" value="2"/>
</dbReference>
<dbReference type="Pfam" id="PF00903">
    <property type="entry name" value="Glyoxalase"/>
    <property type="match status" value="2"/>
</dbReference>
<accession>A0ABV8E077</accession>
<dbReference type="InterPro" id="IPR052164">
    <property type="entry name" value="Anthracycline_SecMetBiosynth"/>
</dbReference>
<evidence type="ECO:0000313" key="3">
    <source>
        <dbReference type="Proteomes" id="UP001595696"/>
    </source>
</evidence>
<sequence length="262" mass="27909">MPERNTPWQPGTPCWVDCQVDDTHRAAAFYGALFGWEIEDGGAESGGYLMARRHDRAAAGIGPKSPEMAMPSVWTTYIATESADRTAEAVTGNGGAVLVPPFDVLDAGRMLVAADPTGAAFGVWEARGHHGAGIYNEHGAYCWNELHTDGYRRAQEFYTGVFGWAYGEIGDGADIVYSTFAHTPDGAPLGGINQAAGPPYWLTWFQVDDTDAALRHATELGATVLRGPDDSPVGRMGVLRGPQDEVFAVIDPTRTAGPPPGT</sequence>
<dbReference type="PROSITE" id="PS51819">
    <property type="entry name" value="VOC"/>
    <property type="match status" value="2"/>
</dbReference>
<organism evidence="2 3">
    <name type="scientific">Nocardia jiangsuensis</name>
    <dbReference type="NCBI Taxonomy" id="1691563"/>
    <lineage>
        <taxon>Bacteria</taxon>
        <taxon>Bacillati</taxon>
        <taxon>Actinomycetota</taxon>
        <taxon>Actinomycetes</taxon>
        <taxon>Mycobacteriales</taxon>
        <taxon>Nocardiaceae</taxon>
        <taxon>Nocardia</taxon>
    </lineage>
</organism>
<dbReference type="CDD" id="cd07247">
    <property type="entry name" value="SgaA_N_like"/>
    <property type="match status" value="2"/>
</dbReference>
<keyword evidence="3" id="KW-1185">Reference proteome</keyword>
<dbReference type="RefSeq" id="WP_378615364.1">
    <property type="nucleotide sequence ID" value="NZ_JBHSAX010000022.1"/>
</dbReference>
<dbReference type="PANTHER" id="PTHR33993">
    <property type="entry name" value="GLYOXALASE-RELATED"/>
    <property type="match status" value="1"/>
</dbReference>
<proteinExistence type="predicted"/>
<evidence type="ECO:0000313" key="2">
    <source>
        <dbReference type="EMBL" id="MFC3965489.1"/>
    </source>
</evidence>
<dbReference type="Proteomes" id="UP001595696">
    <property type="component" value="Unassembled WGS sequence"/>
</dbReference>
<dbReference type="PANTHER" id="PTHR33993:SF14">
    <property type="entry name" value="GB|AAF24581.1"/>
    <property type="match status" value="1"/>
</dbReference>
<comment type="caution">
    <text evidence="2">The sequence shown here is derived from an EMBL/GenBank/DDBJ whole genome shotgun (WGS) entry which is preliminary data.</text>
</comment>
<evidence type="ECO:0000259" key="1">
    <source>
        <dbReference type="PROSITE" id="PS51819"/>
    </source>
</evidence>
<dbReference type="InterPro" id="IPR029068">
    <property type="entry name" value="Glyas_Bleomycin-R_OHBP_Dase"/>
</dbReference>